<sequence length="69" mass="7967">MKLTEIREAKFMDMLDAREKKYEALINECVAKGMSIEFKVADLMIKPSVRMMMNEACCILCITYICYSG</sequence>
<keyword evidence="2" id="KW-1185">Reference proteome</keyword>
<dbReference type="EMBL" id="CM017688">
    <property type="protein sequence ID" value="TYH30296.1"/>
    <property type="molecule type" value="Genomic_DNA"/>
</dbReference>
<name>A0A5D2HLN3_GOSDA</name>
<dbReference type="AlphaFoldDB" id="A0A5D2HLN3"/>
<organism evidence="1 2">
    <name type="scientific">Gossypium darwinii</name>
    <name type="common">Darwin's cotton</name>
    <name type="synonym">Gossypium barbadense var. darwinii</name>
    <dbReference type="NCBI Taxonomy" id="34276"/>
    <lineage>
        <taxon>Eukaryota</taxon>
        <taxon>Viridiplantae</taxon>
        <taxon>Streptophyta</taxon>
        <taxon>Embryophyta</taxon>
        <taxon>Tracheophyta</taxon>
        <taxon>Spermatophyta</taxon>
        <taxon>Magnoliopsida</taxon>
        <taxon>eudicotyledons</taxon>
        <taxon>Gunneridae</taxon>
        <taxon>Pentapetalae</taxon>
        <taxon>rosids</taxon>
        <taxon>malvids</taxon>
        <taxon>Malvales</taxon>
        <taxon>Malvaceae</taxon>
        <taxon>Malvoideae</taxon>
        <taxon>Gossypium</taxon>
    </lineage>
</organism>
<gene>
    <name evidence="1" type="ORF">ES288_A01G083400v1</name>
</gene>
<evidence type="ECO:0000313" key="2">
    <source>
        <dbReference type="Proteomes" id="UP000323506"/>
    </source>
</evidence>
<protein>
    <submittedName>
        <fullName evidence="1">Uncharacterized protein</fullName>
    </submittedName>
</protein>
<accession>A0A5D2HLN3</accession>
<reference evidence="1 2" key="1">
    <citation type="submission" date="2019-06" db="EMBL/GenBank/DDBJ databases">
        <title>WGS assembly of Gossypium darwinii.</title>
        <authorList>
            <person name="Chen Z.J."/>
            <person name="Sreedasyam A."/>
            <person name="Ando A."/>
            <person name="Song Q."/>
            <person name="De L."/>
            <person name="Hulse-Kemp A."/>
            <person name="Ding M."/>
            <person name="Ye W."/>
            <person name="Kirkbride R."/>
            <person name="Jenkins J."/>
            <person name="Plott C."/>
            <person name="Lovell J."/>
            <person name="Lin Y.-M."/>
            <person name="Vaughn R."/>
            <person name="Liu B."/>
            <person name="Li W."/>
            <person name="Simpson S."/>
            <person name="Scheffler B."/>
            <person name="Saski C."/>
            <person name="Grover C."/>
            <person name="Hu G."/>
            <person name="Conover J."/>
            <person name="Carlson J."/>
            <person name="Shu S."/>
            <person name="Boston L."/>
            <person name="Williams M."/>
            <person name="Peterson D."/>
            <person name="Mcgee K."/>
            <person name="Jones D."/>
            <person name="Wendel J."/>
            <person name="Stelly D."/>
            <person name="Grimwood J."/>
            <person name="Schmutz J."/>
        </authorList>
    </citation>
    <scope>NUCLEOTIDE SEQUENCE [LARGE SCALE GENOMIC DNA]</scope>
    <source>
        <strain evidence="1">1808015.09</strain>
    </source>
</reference>
<evidence type="ECO:0000313" key="1">
    <source>
        <dbReference type="EMBL" id="TYH30296.1"/>
    </source>
</evidence>
<proteinExistence type="predicted"/>
<dbReference type="Proteomes" id="UP000323506">
    <property type="component" value="Chromosome A01"/>
</dbReference>